<name>A0ABS8XX56_9BURK</name>
<gene>
    <name evidence="2" type="ORF">LXT13_22895</name>
</gene>
<dbReference type="RefSeq" id="WP_233374629.1">
    <property type="nucleotide sequence ID" value="NZ_JAJTWU010000010.1"/>
</dbReference>
<dbReference type="SUPFAM" id="SSF158682">
    <property type="entry name" value="TerB-like"/>
    <property type="match status" value="1"/>
</dbReference>
<dbReference type="Proteomes" id="UP001200741">
    <property type="component" value="Unassembled WGS sequence"/>
</dbReference>
<evidence type="ECO:0000313" key="3">
    <source>
        <dbReference type="Proteomes" id="UP001200741"/>
    </source>
</evidence>
<dbReference type="EMBL" id="JAJTWU010000010">
    <property type="protein sequence ID" value="MCE4557246.1"/>
    <property type="molecule type" value="Genomic_DNA"/>
</dbReference>
<dbReference type="Pfam" id="PF05099">
    <property type="entry name" value="TerB"/>
    <property type="match status" value="1"/>
</dbReference>
<evidence type="ECO:0000313" key="2">
    <source>
        <dbReference type="EMBL" id="MCE4557246.1"/>
    </source>
</evidence>
<reference evidence="2 3" key="1">
    <citation type="submission" date="2021-12" db="EMBL/GenBank/DDBJ databases">
        <title>Genome seq of P8.</title>
        <authorList>
            <person name="Seo T."/>
        </authorList>
    </citation>
    <scope>NUCLEOTIDE SEQUENCE [LARGE SCALE GENOMIC DNA]</scope>
    <source>
        <strain evidence="2 3">P8</strain>
    </source>
</reference>
<dbReference type="InterPro" id="IPR007791">
    <property type="entry name" value="DjlA_N"/>
</dbReference>
<evidence type="ECO:0000259" key="1">
    <source>
        <dbReference type="Pfam" id="PF05099"/>
    </source>
</evidence>
<comment type="caution">
    <text evidence="2">The sequence shown here is derived from an EMBL/GenBank/DDBJ whole genome shotgun (WGS) entry which is preliminary data.</text>
</comment>
<keyword evidence="3" id="KW-1185">Reference proteome</keyword>
<protein>
    <submittedName>
        <fullName evidence="2">TerB family tellurite resistance protein</fullName>
    </submittedName>
</protein>
<dbReference type="InterPro" id="IPR029024">
    <property type="entry name" value="TerB-like"/>
</dbReference>
<sequence>MRHYNTDSPEAVGRLLALAALADGQVSGAELAALEAAAPEIGSMTGVEMRRVLRTLCEDLLMDDRPYWQGMAAFDSNVLKMLFDEVQDPALRMHALRLGLRVARADDHLHDAESQLLLDAMSHWGLLEPEASGRPQQRA</sequence>
<dbReference type="Gene3D" id="1.10.3680.10">
    <property type="entry name" value="TerB-like"/>
    <property type="match status" value="1"/>
</dbReference>
<accession>A0ABS8XX56</accession>
<proteinExistence type="predicted"/>
<feature type="domain" description="Co-chaperone DjlA N-terminal" evidence="1">
    <location>
        <begin position="11"/>
        <end position="121"/>
    </location>
</feature>
<organism evidence="2 3">
    <name type="scientific">Pelomonas cellulosilytica</name>
    <dbReference type="NCBI Taxonomy" id="2906762"/>
    <lineage>
        <taxon>Bacteria</taxon>
        <taxon>Pseudomonadati</taxon>
        <taxon>Pseudomonadota</taxon>
        <taxon>Betaproteobacteria</taxon>
        <taxon>Burkholderiales</taxon>
        <taxon>Sphaerotilaceae</taxon>
        <taxon>Roseateles</taxon>
    </lineage>
</organism>